<reference evidence="3" key="1">
    <citation type="submission" date="2019-12" db="EMBL/GenBank/DDBJ databases">
        <title>Genome sequencing and annotation of Brassica cretica.</title>
        <authorList>
            <person name="Studholme D.J."/>
            <person name="Sarris P."/>
        </authorList>
    </citation>
    <scope>NUCLEOTIDE SEQUENCE</scope>
    <source>
        <strain evidence="3">PFS-109/04</strain>
        <tissue evidence="3">Leaf</tissue>
    </source>
</reference>
<sequence>MSITLDLIKGREIGKAVNRLRKHGSDKISKLAKNLIEKWKEMVDQLINMPKEVSGNSSLLLFSRLRFIIMAHAAADDGTPEFATLSIVDEAEDFPSLPHDLDFYALEPTAFELSKILDSLDCDGNICDSVEPKHERKLQSNAMKKPEAIVFVLVAIRKSKLLIQRPSLRMQNGDFKRLTNNMRRPRDGGQYKYWK</sequence>
<dbReference type="AlphaFoldDB" id="A0A8S9PJK7"/>
<evidence type="ECO:0000259" key="2">
    <source>
        <dbReference type="PROSITE" id="PS51319"/>
    </source>
</evidence>
<dbReference type="Proteomes" id="UP000712600">
    <property type="component" value="Unassembled WGS sequence"/>
</dbReference>
<accession>A0A8S9PJK7</accession>
<dbReference type="InterPro" id="IPR035441">
    <property type="entry name" value="TFIIS/LEDGF_dom_sf"/>
</dbReference>
<dbReference type="CDD" id="cd00183">
    <property type="entry name" value="TFIIS_I"/>
    <property type="match status" value="1"/>
</dbReference>
<organism evidence="3 4">
    <name type="scientific">Brassica cretica</name>
    <name type="common">Mustard</name>
    <dbReference type="NCBI Taxonomy" id="69181"/>
    <lineage>
        <taxon>Eukaryota</taxon>
        <taxon>Viridiplantae</taxon>
        <taxon>Streptophyta</taxon>
        <taxon>Embryophyta</taxon>
        <taxon>Tracheophyta</taxon>
        <taxon>Spermatophyta</taxon>
        <taxon>Magnoliopsida</taxon>
        <taxon>eudicotyledons</taxon>
        <taxon>Gunneridae</taxon>
        <taxon>Pentapetalae</taxon>
        <taxon>rosids</taxon>
        <taxon>malvids</taxon>
        <taxon>Brassicales</taxon>
        <taxon>Brassicaceae</taxon>
        <taxon>Brassiceae</taxon>
        <taxon>Brassica</taxon>
    </lineage>
</organism>
<dbReference type="GO" id="GO:0005634">
    <property type="term" value="C:nucleus"/>
    <property type="evidence" value="ECO:0007669"/>
    <property type="project" value="UniProtKB-SubCell"/>
</dbReference>
<comment type="caution">
    <text evidence="3">The sequence shown here is derived from an EMBL/GenBank/DDBJ whole genome shotgun (WGS) entry which is preliminary data.</text>
</comment>
<protein>
    <recommendedName>
        <fullName evidence="2">TFIIS N-terminal domain-containing protein</fullName>
    </recommendedName>
</protein>
<evidence type="ECO:0000256" key="1">
    <source>
        <dbReference type="PROSITE-ProRule" id="PRU00649"/>
    </source>
</evidence>
<dbReference type="InterPro" id="IPR017923">
    <property type="entry name" value="TFIIS_N"/>
</dbReference>
<dbReference type="PANTHER" id="PTHR46554">
    <property type="entry name" value="MEDIATOR OF RNA POLYMERASE II TRANSCRIPTION SUBUNIT 26A-RELATED"/>
    <property type="match status" value="1"/>
</dbReference>
<dbReference type="SUPFAM" id="SSF47676">
    <property type="entry name" value="Conserved domain common to transcription factors TFIIS, elongin A, CRSP70"/>
    <property type="match status" value="1"/>
</dbReference>
<dbReference type="PROSITE" id="PS51319">
    <property type="entry name" value="TFIIS_N"/>
    <property type="match status" value="1"/>
</dbReference>
<dbReference type="Pfam" id="PF08711">
    <property type="entry name" value="Med26"/>
    <property type="match status" value="1"/>
</dbReference>
<dbReference type="Gene3D" id="1.20.930.10">
    <property type="entry name" value="Conserved domain common to transcription factors TFIIS, elongin A, CRSP70"/>
    <property type="match status" value="1"/>
</dbReference>
<keyword evidence="1" id="KW-0539">Nucleus</keyword>
<proteinExistence type="predicted"/>
<dbReference type="EMBL" id="QGKX02001347">
    <property type="protein sequence ID" value="KAF3523007.1"/>
    <property type="molecule type" value="Genomic_DNA"/>
</dbReference>
<name>A0A8S9PJK7_BRACR</name>
<feature type="domain" description="TFIIS N-terminal" evidence="2">
    <location>
        <begin position="1"/>
        <end position="46"/>
    </location>
</feature>
<evidence type="ECO:0000313" key="4">
    <source>
        <dbReference type="Proteomes" id="UP000712600"/>
    </source>
</evidence>
<comment type="subcellular location">
    <subcellularLocation>
        <location evidence="1">Nucleus</location>
    </subcellularLocation>
</comment>
<gene>
    <name evidence="3" type="ORF">F2Q69_00046358</name>
</gene>
<evidence type="ECO:0000313" key="3">
    <source>
        <dbReference type="EMBL" id="KAF3523007.1"/>
    </source>
</evidence>
<dbReference type="PANTHER" id="PTHR46554:SF2">
    <property type="entry name" value="TFIIS N-TERMINAL DOMAIN-CONTAINING PROTEIN"/>
    <property type="match status" value="1"/>
</dbReference>